<dbReference type="Proteomes" id="UP000217790">
    <property type="component" value="Unassembled WGS sequence"/>
</dbReference>
<reference evidence="2" key="1">
    <citation type="journal article" date="2017" name="Nat. Ecol. Evol.">
        <title>Genome expansion and lineage-specific genetic innovations in the forest pathogenic fungi Armillaria.</title>
        <authorList>
            <person name="Sipos G."/>
            <person name="Prasanna A.N."/>
            <person name="Walter M.C."/>
            <person name="O'Connor E."/>
            <person name="Balint B."/>
            <person name="Krizsan K."/>
            <person name="Kiss B."/>
            <person name="Hess J."/>
            <person name="Varga T."/>
            <person name="Slot J."/>
            <person name="Riley R."/>
            <person name="Boka B."/>
            <person name="Rigling D."/>
            <person name="Barry K."/>
            <person name="Lee J."/>
            <person name="Mihaltcheva S."/>
            <person name="LaButti K."/>
            <person name="Lipzen A."/>
            <person name="Waldron R."/>
            <person name="Moloney N.M."/>
            <person name="Sperisen C."/>
            <person name="Kredics L."/>
            <person name="Vagvoelgyi C."/>
            <person name="Patrignani A."/>
            <person name="Fitzpatrick D."/>
            <person name="Nagy I."/>
            <person name="Doyle S."/>
            <person name="Anderson J.B."/>
            <person name="Grigoriev I.V."/>
            <person name="Gueldener U."/>
            <person name="Muensterkoetter M."/>
            <person name="Nagy L.G."/>
        </authorList>
    </citation>
    <scope>NUCLEOTIDE SEQUENCE [LARGE SCALE GENOMIC DNA]</scope>
    <source>
        <strain evidence="2">Ar21-2</strain>
    </source>
</reference>
<sequence length="262" mass="30287">MTQAIAYKGIVERRKVEVRHKTEINLDRIRVTVAEINGNEPDDASIWRAMRHKDMTRQARGFMWKSIHGAFKLGDFWDKLGPEYAGRVICPKCGAQETMEHILLECQIMGQELIWKLTEELWTKKHNNSLVVTKDDKGKRRTSATRLYRIIVSEARRIARGDDTPEKWHTEDEIRNVWLKTVNQRLMLDRLAANPRKYGTKATKKTIVLKTRSGVLENEVLLPEDWIHQRGVLATVLVKDFTKHPGVHSPVKRTCGVDVVDC</sequence>
<dbReference type="EMBL" id="KZ293672">
    <property type="protein sequence ID" value="PBK88648.1"/>
    <property type="molecule type" value="Genomic_DNA"/>
</dbReference>
<dbReference type="STRING" id="47427.A0A2H3DCP6"/>
<keyword evidence="2" id="KW-1185">Reference proteome</keyword>
<dbReference type="InParanoid" id="A0A2H3DCP6"/>
<evidence type="ECO:0000313" key="2">
    <source>
        <dbReference type="Proteomes" id="UP000217790"/>
    </source>
</evidence>
<dbReference type="AlphaFoldDB" id="A0A2H3DCP6"/>
<dbReference type="OMA" id="NEWFRIM"/>
<accession>A0A2H3DCP6</accession>
<protein>
    <submittedName>
        <fullName evidence="1">Uncharacterized protein</fullName>
    </submittedName>
</protein>
<evidence type="ECO:0000313" key="1">
    <source>
        <dbReference type="EMBL" id="PBK88648.1"/>
    </source>
</evidence>
<organism evidence="1 2">
    <name type="scientific">Armillaria gallica</name>
    <name type="common">Bulbous honey fungus</name>
    <name type="synonym">Armillaria bulbosa</name>
    <dbReference type="NCBI Taxonomy" id="47427"/>
    <lineage>
        <taxon>Eukaryota</taxon>
        <taxon>Fungi</taxon>
        <taxon>Dikarya</taxon>
        <taxon>Basidiomycota</taxon>
        <taxon>Agaricomycotina</taxon>
        <taxon>Agaricomycetes</taxon>
        <taxon>Agaricomycetidae</taxon>
        <taxon>Agaricales</taxon>
        <taxon>Marasmiineae</taxon>
        <taxon>Physalacriaceae</taxon>
        <taxon>Armillaria</taxon>
    </lineage>
</organism>
<name>A0A2H3DCP6_ARMGA</name>
<gene>
    <name evidence="1" type="ORF">ARMGADRAFT_1054899</name>
</gene>
<dbReference type="OrthoDB" id="3253907at2759"/>
<proteinExistence type="predicted"/>